<evidence type="ECO:0000256" key="10">
    <source>
        <dbReference type="ARBA" id="ARBA00030399"/>
    </source>
</evidence>
<evidence type="ECO:0000313" key="15">
    <source>
        <dbReference type="EMBL" id="NBH62117.1"/>
    </source>
</evidence>
<dbReference type="InterPro" id="IPR029063">
    <property type="entry name" value="SAM-dependent_MTases_sf"/>
</dbReference>
<dbReference type="InterPro" id="IPR054728">
    <property type="entry name" value="RsmB-like_ferredoxin"/>
</dbReference>
<reference evidence="15 16" key="1">
    <citation type="submission" date="2018-08" db="EMBL/GenBank/DDBJ databases">
        <title>Murine metabolic-syndrome-specific gut microbial biobank.</title>
        <authorList>
            <person name="Liu C."/>
        </authorList>
    </citation>
    <scope>NUCLEOTIDE SEQUENCE [LARGE SCALE GENOMIC DNA]</scope>
    <source>
        <strain evidence="15 16">28</strain>
    </source>
</reference>
<dbReference type="InterPro" id="IPR049560">
    <property type="entry name" value="MeTrfase_RsmB-F_NOP2_cat"/>
</dbReference>
<comment type="catalytic activity">
    <reaction evidence="12">
        <text>cytidine(967) in 16S rRNA + S-adenosyl-L-methionine = 5-methylcytidine(967) in 16S rRNA + S-adenosyl-L-homocysteine + H(+)</text>
        <dbReference type="Rhea" id="RHEA:42748"/>
        <dbReference type="Rhea" id="RHEA-COMP:10219"/>
        <dbReference type="Rhea" id="RHEA-COMP:10220"/>
        <dbReference type="ChEBI" id="CHEBI:15378"/>
        <dbReference type="ChEBI" id="CHEBI:57856"/>
        <dbReference type="ChEBI" id="CHEBI:59789"/>
        <dbReference type="ChEBI" id="CHEBI:74483"/>
        <dbReference type="ChEBI" id="CHEBI:82748"/>
        <dbReference type="EC" id="2.1.1.176"/>
    </reaction>
</comment>
<dbReference type="RefSeq" id="WP_243151077.1">
    <property type="nucleotide sequence ID" value="NZ_QXWK01000019.1"/>
</dbReference>
<dbReference type="Pfam" id="PF01029">
    <property type="entry name" value="NusB"/>
    <property type="match status" value="1"/>
</dbReference>
<evidence type="ECO:0000256" key="5">
    <source>
        <dbReference type="ARBA" id="ARBA00022552"/>
    </source>
</evidence>
<keyword evidence="5" id="KW-0698">rRNA processing</keyword>
<dbReference type="Gene3D" id="3.40.50.150">
    <property type="entry name" value="Vaccinia Virus protein VP39"/>
    <property type="match status" value="1"/>
</dbReference>
<feature type="binding site" evidence="13">
    <location>
        <position position="308"/>
    </location>
    <ligand>
        <name>S-adenosyl-L-methionine</name>
        <dbReference type="ChEBI" id="CHEBI:59789"/>
    </ligand>
</feature>
<keyword evidence="6 13" id="KW-0489">Methyltransferase</keyword>
<dbReference type="Proteomes" id="UP000446866">
    <property type="component" value="Unassembled WGS sequence"/>
</dbReference>
<dbReference type="NCBIfam" id="TIGR00563">
    <property type="entry name" value="rsmB"/>
    <property type="match status" value="1"/>
</dbReference>
<dbReference type="InterPro" id="IPR006027">
    <property type="entry name" value="NusB_RsmB_TIM44"/>
</dbReference>
<dbReference type="PROSITE" id="PS51686">
    <property type="entry name" value="SAM_MT_RSMB_NOP"/>
    <property type="match status" value="1"/>
</dbReference>
<dbReference type="GO" id="GO:0008649">
    <property type="term" value="F:rRNA methyltransferase activity"/>
    <property type="evidence" value="ECO:0007669"/>
    <property type="project" value="InterPro"/>
</dbReference>
<dbReference type="InterPro" id="IPR023267">
    <property type="entry name" value="RCMT"/>
</dbReference>
<evidence type="ECO:0000256" key="2">
    <source>
        <dbReference type="ARBA" id="ARBA00004496"/>
    </source>
</evidence>
<feature type="binding site" evidence="13">
    <location>
        <position position="326"/>
    </location>
    <ligand>
        <name>S-adenosyl-L-methionine</name>
        <dbReference type="ChEBI" id="CHEBI:59789"/>
    </ligand>
</feature>
<comment type="subcellular location">
    <subcellularLocation>
        <location evidence="2">Cytoplasm</location>
    </subcellularLocation>
</comment>
<proteinExistence type="inferred from homology"/>
<dbReference type="InterPro" id="IPR004573">
    <property type="entry name" value="rRNA_ssu_MeTfrase_B"/>
</dbReference>
<comment type="similarity">
    <text evidence="13">Belongs to the class I-like SAM-binding methyltransferase superfamily. RsmB/NOP family.</text>
</comment>
<comment type="function">
    <text evidence="1">Specifically methylates the cytosine at position 967 (m5C967) of 16S rRNA.</text>
</comment>
<dbReference type="EMBL" id="QXWK01000019">
    <property type="protein sequence ID" value="NBH62117.1"/>
    <property type="molecule type" value="Genomic_DNA"/>
</dbReference>
<dbReference type="PRINTS" id="PR02008">
    <property type="entry name" value="RCMTFAMILY"/>
</dbReference>
<evidence type="ECO:0000313" key="16">
    <source>
        <dbReference type="Proteomes" id="UP000446866"/>
    </source>
</evidence>
<evidence type="ECO:0000256" key="8">
    <source>
        <dbReference type="ARBA" id="ARBA00022691"/>
    </source>
</evidence>
<dbReference type="InterPro" id="IPR035926">
    <property type="entry name" value="NusB-like_sf"/>
</dbReference>
<dbReference type="CDD" id="cd02440">
    <property type="entry name" value="AdoMet_MTases"/>
    <property type="match status" value="1"/>
</dbReference>
<dbReference type="EC" id="2.1.1.176" evidence="3"/>
<evidence type="ECO:0000256" key="6">
    <source>
        <dbReference type="ARBA" id="ARBA00022603"/>
    </source>
</evidence>
<organism evidence="15 16">
    <name type="scientific">Anaerotruncus colihominis</name>
    <dbReference type="NCBI Taxonomy" id="169435"/>
    <lineage>
        <taxon>Bacteria</taxon>
        <taxon>Bacillati</taxon>
        <taxon>Bacillota</taxon>
        <taxon>Clostridia</taxon>
        <taxon>Eubacteriales</taxon>
        <taxon>Oscillospiraceae</taxon>
        <taxon>Anaerotruncus</taxon>
    </lineage>
</organism>
<evidence type="ECO:0000256" key="3">
    <source>
        <dbReference type="ARBA" id="ARBA00012140"/>
    </source>
</evidence>
<feature type="active site" description="Nucleophile" evidence="13">
    <location>
        <position position="379"/>
    </location>
</feature>
<keyword evidence="8 13" id="KW-0949">S-adenosyl-L-methionine</keyword>
<gene>
    <name evidence="15" type="primary">rsmB</name>
    <name evidence="15" type="ORF">D0435_10680</name>
</gene>
<dbReference type="GO" id="GO:0005737">
    <property type="term" value="C:cytoplasm"/>
    <property type="evidence" value="ECO:0007669"/>
    <property type="project" value="UniProtKB-SubCell"/>
</dbReference>
<dbReference type="GO" id="GO:0003723">
    <property type="term" value="F:RNA binding"/>
    <property type="evidence" value="ECO:0007669"/>
    <property type="project" value="UniProtKB-UniRule"/>
</dbReference>
<dbReference type="Gene3D" id="1.10.940.10">
    <property type="entry name" value="NusB-like"/>
    <property type="match status" value="1"/>
</dbReference>
<dbReference type="NCBIfam" id="NF011494">
    <property type="entry name" value="PRK14902.1"/>
    <property type="match status" value="1"/>
</dbReference>
<evidence type="ECO:0000256" key="1">
    <source>
        <dbReference type="ARBA" id="ARBA00002724"/>
    </source>
</evidence>
<dbReference type="SUPFAM" id="SSF53335">
    <property type="entry name" value="S-adenosyl-L-methionine-dependent methyltransferases"/>
    <property type="match status" value="1"/>
</dbReference>
<dbReference type="SUPFAM" id="SSF48013">
    <property type="entry name" value="NusB-like"/>
    <property type="match status" value="1"/>
</dbReference>
<evidence type="ECO:0000259" key="14">
    <source>
        <dbReference type="PROSITE" id="PS51686"/>
    </source>
</evidence>
<feature type="binding site" evidence="13">
    <location>
        <position position="281"/>
    </location>
    <ligand>
        <name>S-adenosyl-L-methionine</name>
        <dbReference type="ChEBI" id="CHEBI:59789"/>
    </ligand>
</feature>
<dbReference type="AlphaFoldDB" id="A0A845QN40"/>
<keyword evidence="4" id="KW-0963">Cytoplasm</keyword>
<dbReference type="Gene3D" id="3.30.70.1170">
    <property type="entry name" value="Sun protein, domain 3"/>
    <property type="match status" value="1"/>
</dbReference>
<protein>
    <recommendedName>
        <fullName evidence="3">16S rRNA (cytosine(967)-C(5))-methyltransferase</fullName>
        <ecNumber evidence="3">2.1.1.176</ecNumber>
    </recommendedName>
    <alternativeName>
        <fullName evidence="10">16S rRNA m5C967 methyltransferase</fullName>
    </alternativeName>
    <alternativeName>
        <fullName evidence="11">rRNA (cytosine-C(5)-)-methyltransferase RsmB</fullName>
    </alternativeName>
</protein>
<keyword evidence="16" id="KW-1185">Reference proteome</keyword>
<accession>A0A845QN40</accession>
<dbReference type="PANTHER" id="PTHR22807">
    <property type="entry name" value="NOP2 YEAST -RELATED NOL1/NOP2/FMU SUN DOMAIN-CONTAINING"/>
    <property type="match status" value="1"/>
</dbReference>
<feature type="domain" description="SAM-dependent MTase RsmB/NOP-type" evidence="14">
    <location>
        <begin position="168"/>
        <end position="428"/>
    </location>
</feature>
<name>A0A845QN40_9FIRM</name>
<feature type="binding site" evidence="13">
    <location>
        <begin position="257"/>
        <end position="263"/>
    </location>
    <ligand>
        <name>S-adenosyl-L-methionine</name>
        <dbReference type="ChEBI" id="CHEBI:59789"/>
    </ligand>
</feature>
<comment type="caution">
    <text evidence="15">The sequence shown here is derived from an EMBL/GenBank/DDBJ whole genome shotgun (WGS) entry which is preliminary data.</text>
</comment>
<evidence type="ECO:0000256" key="9">
    <source>
        <dbReference type="ARBA" id="ARBA00022884"/>
    </source>
</evidence>
<keyword evidence="7 13" id="KW-0808">Transferase</keyword>
<sequence length="428" mass="47853">MDCNRKTAYSVLFEIEKNQAYSNLELNRQIGLQNPDNPAFVRELVYGVLENRIYLDYLLAHLIPKGLSGIKKQVLTLLRMGLYQLIFMESVPPYAAIGETVKLAKKLAPGRDGFINGVLRGYQKKGADIKLPDSKKDLISYLSVRYSYAPWIVELLLSQYGMQKAEQILKAGNDRPKLSIRVNMTRTDRKSLAEQLTEKGFVIEEAALSERVLFVSGSGLLETKAYEQGLFSVQDEASVLAAEAVNPLPGQTVLDICAAPGGKSLAMAEMMGNKGVVKAFDIYGHKLTLISQQAQRLGLSNIITEESDGCVLREDLRDSSDCVLVDGPCSGLGVIRRKPEIKYKELADEGRELSEKQLRILLTASCYVKEGGILVYSTCTVNRIENTEVVERFLKERSGFTLLFERQYLPDTDETDGFYICKMRKQKC</sequence>
<evidence type="ECO:0000256" key="4">
    <source>
        <dbReference type="ARBA" id="ARBA00022490"/>
    </source>
</evidence>
<dbReference type="PANTHER" id="PTHR22807:SF53">
    <property type="entry name" value="RIBOSOMAL RNA SMALL SUBUNIT METHYLTRANSFERASE B-RELATED"/>
    <property type="match status" value="1"/>
</dbReference>
<dbReference type="InterPro" id="IPR001678">
    <property type="entry name" value="MeTrfase_RsmB-F_NOP2_dom"/>
</dbReference>
<evidence type="ECO:0000256" key="12">
    <source>
        <dbReference type="ARBA" id="ARBA00047283"/>
    </source>
</evidence>
<evidence type="ECO:0000256" key="11">
    <source>
        <dbReference type="ARBA" id="ARBA00031088"/>
    </source>
</evidence>
<dbReference type="Pfam" id="PF22458">
    <property type="entry name" value="RsmF-B_ferredox"/>
    <property type="match status" value="1"/>
</dbReference>
<evidence type="ECO:0000256" key="13">
    <source>
        <dbReference type="PROSITE-ProRule" id="PRU01023"/>
    </source>
</evidence>
<keyword evidence="9 13" id="KW-0694">RNA-binding</keyword>
<dbReference type="Pfam" id="PF01189">
    <property type="entry name" value="Methyltr_RsmB-F"/>
    <property type="match status" value="1"/>
</dbReference>
<evidence type="ECO:0000256" key="7">
    <source>
        <dbReference type="ARBA" id="ARBA00022679"/>
    </source>
</evidence>
<dbReference type="GO" id="GO:0006355">
    <property type="term" value="P:regulation of DNA-templated transcription"/>
    <property type="evidence" value="ECO:0007669"/>
    <property type="project" value="InterPro"/>
</dbReference>